<protein>
    <submittedName>
        <fullName evidence="2">Uncharacterized protein</fullName>
    </submittedName>
</protein>
<comment type="caution">
    <text evidence="2">The sequence shown here is derived from an EMBL/GenBank/DDBJ whole genome shotgun (WGS) entry which is preliminary data.</text>
</comment>
<reference evidence="2 3" key="1">
    <citation type="submission" date="2019-03" db="EMBL/GenBank/DDBJ databases">
        <title>Genomic Encyclopedia of Type Strains, Phase IV (KMG-IV): sequencing the most valuable type-strain genomes for metagenomic binning, comparative biology and taxonomic classification.</title>
        <authorList>
            <person name="Goeker M."/>
        </authorList>
    </citation>
    <scope>NUCLEOTIDE SEQUENCE [LARGE SCALE GENOMIC DNA]</scope>
    <source>
        <strain evidence="2 3">DSM 45934</strain>
    </source>
</reference>
<keyword evidence="1" id="KW-1133">Transmembrane helix</keyword>
<accession>A0A4R2IK71</accession>
<evidence type="ECO:0000256" key="1">
    <source>
        <dbReference type="SAM" id="Phobius"/>
    </source>
</evidence>
<feature type="transmembrane region" description="Helical" evidence="1">
    <location>
        <begin position="161"/>
        <end position="184"/>
    </location>
</feature>
<feature type="transmembrane region" description="Helical" evidence="1">
    <location>
        <begin position="16"/>
        <end position="36"/>
    </location>
</feature>
<dbReference type="Proteomes" id="UP000295680">
    <property type="component" value="Unassembled WGS sequence"/>
</dbReference>
<evidence type="ECO:0000313" key="2">
    <source>
        <dbReference type="EMBL" id="TCO44228.1"/>
    </source>
</evidence>
<dbReference type="RefSeq" id="WP_132126377.1">
    <property type="nucleotide sequence ID" value="NZ_SLWS01000024.1"/>
</dbReference>
<proteinExistence type="predicted"/>
<keyword evidence="1" id="KW-0812">Transmembrane</keyword>
<dbReference type="EMBL" id="SLWS01000024">
    <property type="protein sequence ID" value="TCO44228.1"/>
    <property type="molecule type" value="Genomic_DNA"/>
</dbReference>
<dbReference type="OrthoDB" id="3813089at2"/>
<organism evidence="2 3">
    <name type="scientific">Actinocrispum wychmicini</name>
    <dbReference type="NCBI Taxonomy" id="1213861"/>
    <lineage>
        <taxon>Bacteria</taxon>
        <taxon>Bacillati</taxon>
        <taxon>Actinomycetota</taxon>
        <taxon>Actinomycetes</taxon>
        <taxon>Pseudonocardiales</taxon>
        <taxon>Pseudonocardiaceae</taxon>
        <taxon>Actinocrispum</taxon>
    </lineage>
</organism>
<gene>
    <name evidence="2" type="ORF">EV192_1241</name>
</gene>
<dbReference type="AlphaFoldDB" id="A0A4R2IK71"/>
<keyword evidence="1" id="KW-0472">Membrane</keyword>
<feature type="transmembrane region" description="Helical" evidence="1">
    <location>
        <begin position="42"/>
        <end position="61"/>
    </location>
</feature>
<feature type="transmembrane region" description="Helical" evidence="1">
    <location>
        <begin position="190"/>
        <end position="211"/>
    </location>
</feature>
<evidence type="ECO:0000313" key="3">
    <source>
        <dbReference type="Proteomes" id="UP000295680"/>
    </source>
</evidence>
<name>A0A4R2IK71_9PSEU</name>
<sequence length="330" mass="35060">MGTRIKLGWETRIDQLTLAVDFAIVGVGLIVLGAFLGGVGGVLVIVAGTLVTLVVVIRMNGWRSLLWPRYLTVGPDGIGDDTKMGTPFQVRWADLVSVGVITEPKRMTLVFTSTQGSRSYRIPRRDAVLPALREAAGCPVVELPPPPEGERVVVDVGARQGWYGVVGGALAGFFGVSGLVAAFGSQASTGVRIVAGIIGAPLALIGLAVLLSLPVLLRKRLVVVDATAFTWDDPTEQSFTVPWTDLAGAGIDSTVVRNMNTGNRYSVHIVLVPHGPQFAENHREMSKFAKDSRYVIPLGDAAGEGNTIGDAMRRFAPALWLGANEKRGLI</sequence>
<keyword evidence="3" id="KW-1185">Reference proteome</keyword>